<feature type="domain" description="Rax2-like C-terminal" evidence="3">
    <location>
        <begin position="903"/>
        <end position="1155"/>
    </location>
</feature>
<evidence type="ECO:0000259" key="5">
    <source>
        <dbReference type="Pfam" id="PF20843"/>
    </source>
</evidence>
<feature type="signal peptide" evidence="2">
    <location>
        <begin position="1"/>
        <end position="30"/>
    </location>
</feature>
<proteinExistence type="predicted"/>
<dbReference type="Pfam" id="PF20842">
    <property type="entry name" value="Rax2_2"/>
    <property type="match status" value="1"/>
</dbReference>
<dbReference type="OrthoDB" id="2503993at2759"/>
<evidence type="ECO:0000259" key="3">
    <source>
        <dbReference type="Pfam" id="PF12768"/>
    </source>
</evidence>
<name>A0A0F4ZGS3_9PEZI</name>
<feature type="domain" description="Rax2-like third" evidence="5">
    <location>
        <begin position="383"/>
        <end position="541"/>
    </location>
</feature>
<dbReference type="AlphaFoldDB" id="A0A0F4ZGS3"/>
<keyword evidence="1" id="KW-1133">Transmembrane helix</keyword>
<dbReference type="Pfam" id="PF12768">
    <property type="entry name" value="Rax2"/>
    <property type="match status" value="2"/>
</dbReference>
<feature type="domain" description="Rax2-like second" evidence="4">
    <location>
        <begin position="225"/>
        <end position="371"/>
    </location>
</feature>
<evidence type="ECO:0000256" key="2">
    <source>
        <dbReference type="SAM" id="SignalP"/>
    </source>
</evidence>
<gene>
    <name evidence="6" type="ORF">TD95_005312</name>
</gene>
<dbReference type="PANTHER" id="PTHR31778">
    <property type="entry name" value="BUD SITE SELECTION PROTEIN RAX2"/>
    <property type="match status" value="1"/>
</dbReference>
<accession>A0A0F4ZGS3</accession>
<dbReference type="SUPFAM" id="SSF50965">
    <property type="entry name" value="Galactose oxidase, central domain"/>
    <property type="match status" value="1"/>
</dbReference>
<dbReference type="EMBL" id="LAEV01000753">
    <property type="protein sequence ID" value="KKA29702.1"/>
    <property type="molecule type" value="Genomic_DNA"/>
</dbReference>
<dbReference type="Pfam" id="PF20843">
    <property type="entry name" value="Rax2_3"/>
    <property type="match status" value="1"/>
</dbReference>
<keyword evidence="7" id="KW-1185">Reference proteome</keyword>
<feature type="non-terminal residue" evidence="6">
    <location>
        <position position="1"/>
    </location>
</feature>
<evidence type="ECO:0000313" key="7">
    <source>
        <dbReference type="Proteomes" id="UP000033483"/>
    </source>
</evidence>
<dbReference type="Proteomes" id="UP000033483">
    <property type="component" value="Unassembled WGS sequence"/>
</dbReference>
<evidence type="ECO:0000256" key="1">
    <source>
        <dbReference type="SAM" id="Phobius"/>
    </source>
</evidence>
<feature type="domain" description="Rax2-like C-terminal" evidence="3">
    <location>
        <begin position="93"/>
        <end position="220"/>
    </location>
</feature>
<evidence type="ECO:0008006" key="8">
    <source>
        <dbReference type="Google" id="ProtNLM"/>
    </source>
</evidence>
<dbReference type="GO" id="GO:1902929">
    <property type="term" value="C:plasma membrane of growing cell tip"/>
    <property type="evidence" value="ECO:0007669"/>
    <property type="project" value="TreeGrafter"/>
</dbReference>
<dbReference type="InterPro" id="IPR024982">
    <property type="entry name" value="Rax2-like_C"/>
</dbReference>
<protein>
    <recommendedName>
        <fullName evidence="8">Cellular morphogenesis protein</fullName>
    </recommendedName>
</protein>
<dbReference type="InterPro" id="IPR048266">
    <property type="entry name" value="Rax2-like_second"/>
</dbReference>
<dbReference type="InterPro" id="IPR011043">
    <property type="entry name" value="Gal_Oxase/kelch_b-propeller"/>
</dbReference>
<evidence type="ECO:0000259" key="4">
    <source>
        <dbReference type="Pfam" id="PF20842"/>
    </source>
</evidence>
<evidence type="ECO:0000313" key="6">
    <source>
        <dbReference type="EMBL" id="KKA29702.1"/>
    </source>
</evidence>
<dbReference type="PANTHER" id="PTHR31778:SF2">
    <property type="entry name" value="BUD SITE SELECTION PROTEIN RAX2"/>
    <property type="match status" value="1"/>
</dbReference>
<keyword evidence="2" id="KW-0732">Signal</keyword>
<sequence>PPPIMRISRSRRSALSRVAVISTLAFPSLAASLDFTTVSNPDIDFSNLGRVGIAGDFSGISVYEYEGQSEKPFSTNGSESILAQLPNGVFKSLLNSDASVKAMCQLPDSTTVVLGGDFTSLGGNQTHGLALLNTDTQSITPLDGLNGQVNSLLCNTDGTVYIGGNFKANDSINALTWSQSGGFKSLEFAGFNGPVNAIVKTSNDHIIFGGSFTGLGNTSLPTELDGQAINLSTANLTTTGTTSDSSYSNPSNIVCNTNDSSSGGWLLQNNTPGSWEAQLGFTFWPTKLRLWNTDVDGRGTKTWRFTALPLNGILNMTYIDSSTGQNISCTSECPLSSNSSEMYQDFHFVNTIGMNSFRIDISAWYGSGGGLRGIELFQDDISSYAVNSFNEPSCIVSTNTASKSTTTGTWSVVPSGQSESEYLSTFLNGTISSSDASVTFYPDIRETGNYTVNIYTPGCIQDNTCSTRGQVNISGIMTSSGETTFSTSLYQTNNFDKYDQVYFGYIDTSSTDFRPSVTITALDGQSISEQTLVAQRVGFILINSTGGLNGLYDYNPKSTVAQLKDFESSAINKLGSNFDSGSAVSALVVNGDTLFASGNFSSATMKNIVAINTSSDDILNPNRGLNGEVVSMQIEDKLLYAGGSFTDTNSGDVQGLSNVGAFDLSSNTWSALGAGVNGAVSHVVAMDINLDTGSTESVIAFSGSFNQCLAFDTYHATQVDGLAVWVPAEKNWIQNLFGYPRYSGVITASANNIKDIGSLVAGSVSSSSIGASGAATFTSGNLGAFSVHILNGTSSTSTSTNLTKRSDSTNSVQNSGVVTGAFYSSSSRNLTVLAGHFTALSPNGSSVQNLAIIDGGNNDTVSGLGDSIDASSAYKSVAITSNLLFAGGSISGSVGGSKIAGIISYDLSASSFTSTQPPALVGPNNTVSCIAVRPNTQQVYVGGSFSLAGTLPCPGVCMWDAKALQWNQPGITLQGSASAMFWNSDNTLLVGGSLQVNGTTNTSIAIYNAKSSSWNVFADADSTLPGPVTSMTSGSDDSSQVWAAGYSSADGSIFLMKWDGSEWISTSPTDLEAGSSITSLQVFATTSKHQGTSALSDKQVLIITGNINLRGSGSVSAVVFDGTTFSPYLLTQGVNNNAGSISHIFVETSNFFKSSSSHMRLVFVVLISLAISLGLVLIIVAAGVLLDHMRKKREGYAPAPTNMADRGSGLQRIPPHQLLEFLERGQPNTPRV</sequence>
<dbReference type="InterPro" id="IPR048265">
    <property type="entry name" value="Rax2-like_third"/>
</dbReference>
<feature type="transmembrane region" description="Helical" evidence="1">
    <location>
        <begin position="1161"/>
        <end position="1186"/>
    </location>
</feature>
<reference evidence="6 7" key="1">
    <citation type="submission" date="2015-03" db="EMBL/GenBank/DDBJ databases">
        <authorList>
            <person name="Radwan O."/>
            <person name="Al-Naeli F.A."/>
            <person name="Rendon G.A."/>
            <person name="Fields C."/>
        </authorList>
    </citation>
    <scope>NUCLEOTIDE SEQUENCE [LARGE SCALE GENOMIC DNA]</scope>
    <source>
        <strain evidence="6">CR-DP1</strain>
    </source>
</reference>
<comment type="caution">
    <text evidence="6">The sequence shown here is derived from an EMBL/GenBank/DDBJ whole genome shotgun (WGS) entry which is preliminary data.</text>
</comment>
<keyword evidence="1" id="KW-0812">Transmembrane</keyword>
<keyword evidence="1" id="KW-0472">Membrane</keyword>
<organism evidence="6 7">
    <name type="scientific">Thielaviopsis punctulata</name>
    <dbReference type="NCBI Taxonomy" id="72032"/>
    <lineage>
        <taxon>Eukaryota</taxon>
        <taxon>Fungi</taxon>
        <taxon>Dikarya</taxon>
        <taxon>Ascomycota</taxon>
        <taxon>Pezizomycotina</taxon>
        <taxon>Sordariomycetes</taxon>
        <taxon>Hypocreomycetidae</taxon>
        <taxon>Microascales</taxon>
        <taxon>Ceratocystidaceae</taxon>
        <taxon>Thielaviopsis</taxon>
    </lineage>
</organism>
<feature type="chain" id="PRO_5002482463" description="Cellular morphogenesis protein" evidence="2">
    <location>
        <begin position="31"/>
        <end position="1232"/>
    </location>
</feature>